<gene>
    <name evidence="1" type="ORF">GWI33_015519</name>
</gene>
<reference evidence="1" key="1">
    <citation type="submission" date="2020-08" db="EMBL/GenBank/DDBJ databases">
        <title>Genome sequencing and assembly of the red palm weevil Rhynchophorus ferrugineus.</title>
        <authorList>
            <person name="Dias G.B."/>
            <person name="Bergman C.M."/>
            <person name="Manee M."/>
        </authorList>
    </citation>
    <scope>NUCLEOTIDE SEQUENCE</scope>
    <source>
        <strain evidence="1">AA-2017</strain>
        <tissue evidence="1">Whole larva</tissue>
    </source>
</reference>
<sequence length="99" mass="11141">MNNNDGYRPLASRPVKMAYSIIDVDIMIFWSANTIGATMNKFEFREIDRYPGEIGPEWPWASPGRSVGRLVTTHAAPVTPRRTRWRGTIADNYNAATGP</sequence>
<name>A0A834I2Z5_RHYFE</name>
<dbReference type="Proteomes" id="UP000625711">
    <property type="component" value="Unassembled WGS sequence"/>
</dbReference>
<dbReference type="AlphaFoldDB" id="A0A834I2Z5"/>
<protein>
    <submittedName>
        <fullName evidence="1">Uncharacterized protein</fullName>
    </submittedName>
</protein>
<evidence type="ECO:0000313" key="1">
    <source>
        <dbReference type="EMBL" id="KAF7271623.1"/>
    </source>
</evidence>
<organism evidence="1 2">
    <name type="scientific">Rhynchophorus ferrugineus</name>
    <name type="common">Red palm weevil</name>
    <name type="synonym">Curculio ferrugineus</name>
    <dbReference type="NCBI Taxonomy" id="354439"/>
    <lineage>
        <taxon>Eukaryota</taxon>
        <taxon>Metazoa</taxon>
        <taxon>Ecdysozoa</taxon>
        <taxon>Arthropoda</taxon>
        <taxon>Hexapoda</taxon>
        <taxon>Insecta</taxon>
        <taxon>Pterygota</taxon>
        <taxon>Neoptera</taxon>
        <taxon>Endopterygota</taxon>
        <taxon>Coleoptera</taxon>
        <taxon>Polyphaga</taxon>
        <taxon>Cucujiformia</taxon>
        <taxon>Curculionidae</taxon>
        <taxon>Dryophthorinae</taxon>
        <taxon>Rhynchophorus</taxon>
    </lineage>
</organism>
<accession>A0A834I2Z5</accession>
<dbReference type="EMBL" id="JAACXV010013929">
    <property type="protein sequence ID" value="KAF7271623.1"/>
    <property type="molecule type" value="Genomic_DNA"/>
</dbReference>
<comment type="caution">
    <text evidence="1">The sequence shown here is derived from an EMBL/GenBank/DDBJ whole genome shotgun (WGS) entry which is preliminary data.</text>
</comment>
<proteinExistence type="predicted"/>
<keyword evidence="2" id="KW-1185">Reference proteome</keyword>
<evidence type="ECO:0000313" key="2">
    <source>
        <dbReference type="Proteomes" id="UP000625711"/>
    </source>
</evidence>